<accession>A0A7L5BVP7</accession>
<evidence type="ECO:0000259" key="1">
    <source>
        <dbReference type="Pfam" id="PF00534"/>
    </source>
</evidence>
<dbReference type="CDD" id="cd03811">
    <property type="entry name" value="GT4_GT28_WabH-like"/>
    <property type="match status" value="1"/>
</dbReference>
<dbReference type="PANTHER" id="PTHR12526">
    <property type="entry name" value="GLYCOSYLTRANSFERASE"/>
    <property type="match status" value="1"/>
</dbReference>
<organism evidence="3 4">
    <name type="scientific">Pikeienuella piscinae</name>
    <dbReference type="NCBI Taxonomy" id="2748098"/>
    <lineage>
        <taxon>Bacteria</taxon>
        <taxon>Pseudomonadati</taxon>
        <taxon>Pseudomonadota</taxon>
        <taxon>Alphaproteobacteria</taxon>
        <taxon>Rhodobacterales</taxon>
        <taxon>Paracoccaceae</taxon>
        <taxon>Pikeienuella</taxon>
    </lineage>
</organism>
<protein>
    <submittedName>
        <fullName evidence="3">Glycosyltransferase</fullName>
    </submittedName>
</protein>
<evidence type="ECO:0000313" key="4">
    <source>
        <dbReference type="Proteomes" id="UP000503336"/>
    </source>
</evidence>
<dbReference type="RefSeq" id="WP_165098481.1">
    <property type="nucleotide sequence ID" value="NZ_CP049056.1"/>
</dbReference>
<feature type="domain" description="Glycosyltransferase subfamily 4-like N-terminal" evidence="2">
    <location>
        <begin position="446"/>
        <end position="596"/>
    </location>
</feature>
<sequence>MRMNTTADAGAPLIRVAFGSVPKDGGTFTFYRTLRPVLLERGIDMRCAAVGRRQAELTDAAFIDEGCVQLAPHSDNLKLQARTFADWCEDEKIDIVFGVNSPAILSALAHLPAKIRALARCANGFDEGYRLTLIGRERLARIVALVPRLRDDLVNDYGADPSRIVLIPNGTSPERFAQAASKTRGAGDRLELGFLGRLEHNQKGVLHLPDVLRDLDRKRVSYRLTIAGRGRDESQLRNALRQHLDRGHVRFAGSLSPAQIADFLAEIDVFLFPSHFEGCPNALLEAMTAGATPVAWRLPGITDFLIDDGKTGLLAETGDTAWFANHIADLAEDHDRLAAMSRATSEAARARFSRDTCANAYAELFSKVMAEPPPQWEPAPWTQFKVNPMFRRRLLSRILPAPQRQALRSFAETLRGRKATTPAHAHSAAGGLRVHQIINSCDLKLGGAERIARALHENLRAAGVESHLVSLQAFAEGDAPEGAVSLGLKSPYDPRALTRLAAYANQIGPGDIVHAHLFPASAHVAALARAGRLSAPLVFTEHSTSNRRRSHPLGGLVDRQIYAAFDRIVAISQGVQSELLRSQPWINGNTTVIHNGCRLLFDAPTARERQQEPFQLLSVGRLTPAKNYGVALEAIASLAPREIRYVIAGDGPELQPLQEKAASLGIARRVEFAGYVPDIRELLRAADIFLIPSAWEGFGLAAVEAMNASLPVIASDVPGLREVVGADAKAAILVDPGKPEAIAEAIRRLLDEPDTRRALGRSGYERARAFDMEAFLHGHLRLYKGLKGRAAHET</sequence>
<feature type="domain" description="Glycosyl transferase family 1" evidence="1">
    <location>
        <begin position="609"/>
        <end position="766"/>
    </location>
</feature>
<gene>
    <name evidence="3" type="ORF">G5B40_11020</name>
</gene>
<reference evidence="3 4" key="1">
    <citation type="submission" date="2020-02" db="EMBL/GenBank/DDBJ databases">
        <title>complete genome sequence of Rhodobacteraceae bacterium.</title>
        <authorList>
            <person name="Park J."/>
            <person name="Kim Y.-S."/>
            <person name="Kim K.-H."/>
        </authorList>
    </citation>
    <scope>NUCLEOTIDE SEQUENCE [LARGE SCALE GENOMIC DNA]</scope>
    <source>
        <strain evidence="3 4">RR4-56</strain>
    </source>
</reference>
<dbReference type="SUPFAM" id="SSF53756">
    <property type="entry name" value="UDP-Glycosyltransferase/glycogen phosphorylase"/>
    <property type="match status" value="2"/>
</dbReference>
<dbReference type="Pfam" id="PF13439">
    <property type="entry name" value="Glyco_transf_4"/>
    <property type="match status" value="2"/>
</dbReference>
<dbReference type="InterPro" id="IPR028098">
    <property type="entry name" value="Glyco_trans_4-like_N"/>
</dbReference>
<feature type="domain" description="Glycosyltransferase subfamily 4-like N-terminal" evidence="2">
    <location>
        <begin position="25"/>
        <end position="175"/>
    </location>
</feature>
<dbReference type="InterPro" id="IPR001296">
    <property type="entry name" value="Glyco_trans_1"/>
</dbReference>
<keyword evidence="4" id="KW-1185">Reference proteome</keyword>
<evidence type="ECO:0000313" key="3">
    <source>
        <dbReference type="EMBL" id="QIE55935.1"/>
    </source>
</evidence>
<dbReference type="Proteomes" id="UP000503336">
    <property type="component" value="Chromosome"/>
</dbReference>
<proteinExistence type="predicted"/>
<dbReference type="Pfam" id="PF13692">
    <property type="entry name" value="Glyco_trans_1_4"/>
    <property type="match status" value="1"/>
</dbReference>
<dbReference type="Pfam" id="PF00534">
    <property type="entry name" value="Glycos_transf_1"/>
    <property type="match status" value="1"/>
</dbReference>
<name>A0A7L5BVP7_9RHOB</name>
<dbReference type="Gene3D" id="3.40.50.2000">
    <property type="entry name" value="Glycogen Phosphorylase B"/>
    <property type="match status" value="4"/>
</dbReference>
<evidence type="ECO:0000259" key="2">
    <source>
        <dbReference type="Pfam" id="PF13439"/>
    </source>
</evidence>
<dbReference type="GO" id="GO:0016757">
    <property type="term" value="F:glycosyltransferase activity"/>
    <property type="evidence" value="ECO:0007669"/>
    <property type="project" value="InterPro"/>
</dbReference>
<dbReference type="EMBL" id="CP049056">
    <property type="protein sequence ID" value="QIE55935.1"/>
    <property type="molecule type" value="Genomic_DNA"/>
</dbReference>
<keyword evidence="3" id="KW-0808">Transferase</keyword>
<dbReference type="KEGG" id="hdh:G5B40_11020"/>
<dbReference type="CDD" id="cd03801">
    <property type="entry name" value="GT4_PimA-like"/>
    <property type="match status" value="1"/>
</dbReference>
<dbReference type="AlphaFoldDB" id="A0A7L5BVP7"/>